<feature type="transmembrane region" description="Helical" evidence="1">
    <location>
        <begin position="152"/>
        <end position="170"/>
    </location>
</feature>
<name>A0A5D4REN7_9BACI</name>
<feature type="transmembrane region" description="Helical" evidence="1">
    <location>
        <begin position="57"/>
        <end position="82"/>
    </location>
</feature>
<keyword evidence="1" id="KW-0472">Membrane</keyword>
<proteinExistence type="predicted"/>
<dbReference type="AlphaFoldDB" id="A0A5D4REN7"/>
<accession>A0A5D4REN7</accession>
<feature type="transmembrane region" description="Helical" evidence="1">
    <location>
        <begin position="30"/>
        <end position="50"/>
    </location>
</feature>
<dbReference type="Proteomes" id="UP000322997">
    <property type="component" value="Unassembled WGS sequence"/>
</dbReference>
<keyword evidence="1" id="KW-1133">Transmembrane helix</keyword>
<keyword evidence="1" id="KW-0812">Transmembrane</keyword>
<evidence type="ECO:0000256" key="1">
    <source>
        <dbReference type="SAM" id="Phobius"/>
    </source>
</evidence>
<dbReference type="InterPro" id="IPR048147">
    <property type="entry name" value="CBO0543-like"/>
</dbReference>
<gene>
    <name evidence="2" type="ORF">FZC83_21370</name>
</gene>
<feature type="transmembrane region" description="Helical" evidence="1">
    <location>
        <begin position="88"/>
        <end position="110"/>
    </location>
</feature>
<sequence length="178" mass="21200">MDYLTKLIEVQKDFVQYQKKLFFQETLFSYQWWIILATTIILWVVWVLVVDKKRLKSIMIVGLTTSLMATVMDDIGLSLAAWHYPYQLVYFTTRFNPVDLAVIPVTYMLLYQYFVSWRSFFIATLSFCLFAAFIAEPIFVLLDMYIMMRWEYWYSAPIYFAMGVLVKWLVDKLDANSA</sequence>
<evidence type="ECO:0000313" key="2">
    <source>
        <dbReference type="EMBL" id="TYS48228.1"/>
    </source>
</evidence>
<comment type="caution">
    <text evidence="2">The sequence shown here is derived from an EMBL/GenBank/DDBJ whole genome shotgun (WGS) entry which is preliminary data.</text>
</comment>
<evidence type="ECO:0000313" key="3">
    <source>
        <dbReference type="Proteomes" id="UP000322997"/>
    </source>
</evidence>
<dbReference type="EMBL" id="VTEQ01000010">
    <property type="protein sequence ID" value="TYS48228.1"/>
    <property type="molecule type" value="Genomic_DNA"/>
</dbReference>
<protein>
    <submittedName>
        <fullName evidence="2">Uncharacterized protein</fullName>
    </submittedName>
</protein>
<dbReference type="RefSeq" id="WP_148986121.1">
    <property type="nucleotide sequence ID" value="NZ_JBNILK010000012.1"/>
</dbReference>
<reference evidence="2 3" key="1">
    <citation type="submission" date="2019-08" db="EMBL/GenBank/DDBJ databases">
        <title>Bacillus genomes from the desert of Cuatro Cienegas, Coahuila.</title>
        <authorList>
            <person name="Olmedo-Alvarez G."/>
        </authorList>
    </citation>
    <scope>NUCLEOTIDE SEQUENCE [LARGE SCALE GENOMIC DNA]</scope>
    <source>
        <strain evidence="2 3">CH108_3D</strain>
    </source>
</reference>
<organism evidence="2 3">
    <name type="scientific">Rossellomorea marisflavi</name>
    <dbReference type="NCBI Taxonomy" id="189381"/>
    <lineage>
        <taxon>Bacteria</taxon>
        <taxon>Bacillati</taxon>
        <taxon>Bacillota</taxon>
        <taxon>Bacilli</taxon>
        <taxon>Bacillales</taxon>
        <taxon>Bacillaceae</taxon>
        <taxon>Rossellomorea</taxon>
    </lineage>
</organism>
<feature type="transmembrane region" description="Helical" evidence="1">
    <location>
        <begin position="122"/>
        <end position="146"/>
    </location>
</feature>
<dbReference type="NCBIfam" id="NF041644">
    <property type="entry name" value="CBO0543_fam"/>
    <property type="match status" value="1"/>
</dbReference>